<dbReference type="GO" id="GO:0015031">
    <property type="term" value="P:protein transport"/>
    <property type="evidence" value="ECO:0007669"/>
    <property type="project" value="UniProtKB-KW"/>
</dbReference>
<evidence type="ECO:0000313" key="16">
    <source>
        <dbReference type="WBParaSite" id="HCON_00138570-00001"/>
    </source>
</evidence>
<keyword evidence="4" id="KW-0813">Transport</keyword>
<comment type="subcellular location">
    <subcellularLocation>
        <location evidence="1">Nucleus membrane</location>
        <topology evidence="1">Multi-pass membrane protein</topology>
    </subcellularLocation>
    <subcellularLocation>
        <location evidence="2">Nucleus</location>
        <location evidence="2">Nuclear pore complex</location>
    </subcellularLocation>
</comment>
<dbReference type="OMA" id="ILKAIIC"/>
<keyword evidence="5 14" id="KW-0812">Transmembrane</keyword>
<dbReference type="WBParaSite" id="HCON_00138570-00001">
    <property type="protein sequence ID" value="HCON_00138570-00001"/>
    <property type="gene ID" value="HCON_00138570"/>
</dbReference>
<evidence type="ECO:0000256" key="8">
    <source>
        <dbReference type="ARBA" id="ARBA00022989"/>
    </source>
</evidence>
<dbReference type="PANTHER" id="PTHR13269">
    <property type="entry name" value="NUCLEOPORIN NDC1"/>
    <property type="match status" value="1"/>
</dbReference>
<dbReference type="PANTHER" id="PTHR13269:SF6">
    <property type="entry name" value="NUCLEOPORIN NDC1"/>
    <property type="match status" value="1"/>
</dbReference>
<keyword evidence="7" id="KW-0653">Protein transport</keyword>
<evidence type="ECO:0000256" key="14">
    <source>
        <dbReference type="SAM" id="Phobius"/>
    </source>
</evidence>
<evidence type="ECO:0000256" key="6">
    <source>
        <dbReference type="ARBA" id="ARBA00022816"/>
    </source>
</evidence>
<feature type="region of interest" description="Disordered" evidence="13">
    <location>
        <begin position="19"/>
        <end position="44"/>
    </location>
</feature>
<comment type="similarity">
    <text evidence="3">Belongs to the NDC1 family.</text>
</comment>
<keyword evidence="11 14" id="KW-0472">Membrane</keyword>
<evidence type="ECO:0000256" key="4">
    <source>
        <dbReference type="ARBA" id="ARBA00022448"/>
    </source>
</evidence>
<evidence type="ECO:0000313" key="15">
    <source>
        <dbReference type="Proteomes" id="UP000025227"/>
    </source>
</evidence>
<keyword evidence="15" id="KW-1185">Reference proteome</keyword>
<dbReference type="GO" id="GO:0006999">
    <property type="term" value="P:nuclear pore organization"/>
    <property type="evidence" value="ECO:0007669"/>
    <property type="project" value="TreeGrafter"/>
</dbReference>
<keyword evidence="12" id="KW-0539">Nucleus</keyword>
<evidence type="ECO:0000256" key="2">
    <source>
        <dbReference type="ARBA" id="ARBA00004567"/>
    </source>
</evidence>
<proteinExistence type="inferred from homology"/>
<evidence type="ECO:0000256" key="5">
    <source>
        <dbReference type="ARBA" id="ARBA00022692"/>
    </source>
</evidence>
<feature type="transmembrane region" description="Helical" evidence="14">
    <location>
        <begin position="114"/>
        <end position="136"/>
    </location>
</feature>
<keyword evidence="9" id="KW-0811">Translocation</keyword>
<sequence length="582" mass="66096">MVGEAATTPLTNLSRRSTFDEDSFFSPSQPKAEQRGSHSVPSPQQIQRLPTVHDKVLEWFLGLIENRRLKTSACTSVICTFLYFVTLVSLQFSLASPLQFFKDAFSSTFSLSTWFSSVIIWALSFATCWVLLHFLAKAEQRQRVSWTSLDSWLCFLAVMIFNEIQSIALMKMTRFSTDEKFLVCLVILSAMVSAFCSIFRNDFQLNFSGAVTQLGITHTIVGMFAVGYDSVLISSFREAIRIASFTTVVGCVAGLFSHGFSSLLLLFNLTFHMCNIVVIFGQQFATKALLKLVRHIVMKPISFPLPPSYAVHSPTPEQTRNLVIVLDSQHPLLKMFAFTDLRHVAWTDRNRRLEVFSLSQPGGHPRNWTNVSTACISVLERVQNELQTACSRFESFGLDRDHADMPEDDFAEVDREMLMMPHKSRKQIYSSAVRQRHRVAIRPAVRQSNPSLQLQCSWWKRITSYEDEVVSRYDASIVVLAVESLYMFVVESYQEDRYGVVLKDLHTIIGVFVQLIRTIDKYFRLRASQTLPSGCDITVKQIDATLQTALIRISGKFGSHLKAVNLSNEQLQTIRMVCQSEI</sequence>
<evidence type="ECO:0000256" key="12">
    <source>
        <dbReference type="ARBA" id="ARBA00023242"/>
    </source>
</evidence>
<name>A0A7I4YTH4_HAECO</name>
<reference evidence="16" key="1">
    <citation type="submission" date="2020-12" db="UniProtKB">
        <authorList>
            <consortium name="WormBaseParasite"/>
        </authorList>
    </citation>
    <scope>IDENTIFICATION</scope>
    <source>
        <strain evidence="16">MHco3</strain>
    </source>
</reference>
<feature type="compositionally biased region" description="Polar residues" evidence="13">
    <location>
        <begin position="25"/>
        <end position="44"/>
    </location>
</feature>
<feature type="transmembrane region" description="Helical" evidence="14">
    <location>
        <begin position="181"/>
        <end position="200"/>
    </location>
</feature>
<dbReference type="Pfam" id="PF09531">
    <property type="entry name" value="Ndc1_Nup"/>
    <property type="match status" value="1"/>
</dbReference>
<keyword evidence="10" id="KW-0906">Nuclear pore complex</keyword>
<evidence type="ECO:0000256" key="11">
    <source>
        <dbReference type="ARBA" id="ARBA00023136"/>
    </source>
</evidence>
<feature type="transmembrane region" description="Helical" evidence="14">
    <location>
        <begin position="73"/>
        <end position="94"/>
    </location>
</feature>
<evidence type="ECO:0000256" key="1">
    <source>
        <dbReference type="ARBA" id="ARBA00004232"/>
    </source>
</evidence>
<evidence type="ECO:0000256" key="7">
    <source>
        <dbReference type="ARBA" id="ARBA00022927"/>
    </source>
</evidence>
<accession>A0A7I4YTH4</accession>
<keyword evidence="8 14" id="KW-1133">Transmembrane helix</keyword>
<keyword evidence="6" id="KW-0509">mRNA transport</keyword>
<evidence type="ECO:0000256" key="9">
    <source>
        <dbReference type="ARBA" id="ARBA00023010"/>
    </source>
</evidence>
<evidence type="ECO:0000256" key="13">
    <source>
        <dbReference type="SAM" id="MobiDB-lite"/>
    </source>
</evidence>
<dbReference type="OrthoDB" id="67850at2759"/>
<dbReference type="AlphaFoldDB" id="A0A7I4YTH4"/>
<dbReference type="GO" id="GO:0051028">
    <property type="term" value="P:mRNA transport"/>
    <property type="evidence" value="ECO:0007669"/>
    <property type="project" value="UniProtKB-KW"/>
</dbReference>
<evidence type="ECO:0000256" key="10">
    <source>
        <dbReference type="ARBA" id="ARBA00023132"/>
    </source>
</evidence>
<dbReference type="InterPro" id="IPR019049">
    <property type="entry name" value="Nucleoporin_prot_Ndc1/Nup"/>
</dbReference>
<organism evidence="15 16">
    <name type="scientific">Haemonchus contortus</name>
    <name type="common">Barber pole worm</name>
    <dbReference type="NCBI Taxonomy" id="6289"/>
    <lineage>
        <taxon>Eukaryota</taxon>
        <taxon>Metazoa</taxon>
        <taxon>Ecdysozoa</taxon>
        <taxon>Nematoda</taxon>
        <taxon>Chromadorea</taxon>
        <taxon>Rhabditida</taxon>
        <taxon>Rhabditina</taxon>
        <taxon>Rhabditomorpha</taxon>
        <taxon>Strongyloidea</taxon>
        <taxon>Trichostrongylidae</taxon>
        <taxon>Haemonchus</taxon>
    </lineage>
</organism>
<dbReference type="GO" id="GO:0031965">
    <property type="term" value="C:nuclear membrane"/>
    <property type="evidence" value="ECO:0007669"/>
    <property type="project" value="UniProtKB-SubCell"/>
</dbReference>
<dbReference type="GO" id="GO:0030674">
    <property type="term" value="F:protein-macromolecule adaptor activity"/>
    <property type="evidence" value="ECO:0007669"/>
    <property type="project" value="TreeGrafter"/>
</dbReference>
<dbReference type="Proteomes" id="UP000025227">
    <property type="component" value="Unplaced"/>
</dbReference>
<feature type="transmembrane region" description="Helical" evidence="14">
    <location>
        <begin position="206"/>
        <end position="227"/>
    </location>
</feature>
<dbReference type="GO" id="GO:0070762">
    <property type="term" value="C:nuclear pore transmembrane ring"/>
    <property type="evidence" value="ECO:0007669"/>
    <property type="project" value="TreeGrafter"/>
</dbReference>
<evidence type="ECO:0000256" key="3">
    <source>
        <dbReference type="ARBA" id="ARBA00005760"/>
    </source>
</evidence>
<protein>
    <submittedName>
        <fullName evidence="16">Nucleoporin protein Ndc1-Nup</fullName>
    </submittedName>
</protein>